<evidence type="ECO:0000259" key="5">
    <source>
        <dbReference type="PROSITE" id="PS50835"/>
    </source>
</evidence>
<dbReference type="PROSITE" id="PS50835">
    <property type="entry name" value="IG_LIKE"/>
    <property type="match status" value="2"/>
</dbReference>
<keyword evidence="2" id="KW-0677">Repeat</keyword>
<evidence type="ECO:0000313" key="6">
    <source>
        <dbReference type="Ensembl" id="ENSDLAP00005063060.2"/>
    </source>
</evidence>
<reference evidence="6" key="2">
    <citation type="submission" date="2025-09" db="UniProtKB">
        <authorList>
            <consortium name="Ensembl"/>
        </authorList>
    </citation>
    <scope>IDENTIFICATION</scope>
</reference>
<dbReference type="Pfam" id="PF13927">
    <property type="entry name" value="Ig_3"/>
    <property type="match status" value="1"/>
</dbReference>
<dbReference type="SUPFAM" id="SSF48726">
    <property type="entry name" value="Immunoglobulin"/>
    <property type="match status" value="3"/>
</dbReference>
<dbReference type="GeneTree" id="ENSGT00940000159942"/>
<keyword evidence="1" id="KW-0732">Signal</keyword>
<organism evidence="6 7">
    <name type="scientific">Dicentrarchus labrax</name>
    <name type="common">European seabass</name>
    <name type="synonym">Morone labrax</name>
    <dbReference type="NCBI Taxonomy" id="13489"/>
    <lineage>
        <taxon>Eukaryota</taxon>
        <taxon>Metazoa</taxon>
        <taxon>Chordata</taxon>
        <taxon>Craniata</taxon>
        <taxon>Vertebrata</taxon>
        <taxon>Euteleostomi</taxon>
        <taxon>Actinopterygii</taxon>
        <taxon>Neopterygii</taxon>
        <taxon>Teleostei</taxon>
        <taxon>Neoteleostei</taxon>
        <taxon>Acanthomorphata</taxon>
        <taxon>Eupercaria</taxon>
        <taxon>Moronidae</taxon>
        <taxon>Dicentrarchus</taxon>
    </lineage>
</organism>
<evidence type="ECO:0000256" key="4">
    <source>
        <dbReference type="ARBA" id="ARBA00023319"/>
    </source>
</evidence>
<dbReference type="Proteomes" id="UP000694389">
    <property type="component" value="Unassembled WGS sequence"/>
</dbReference>
<evidence type="ECO:0000256" key="2">
    <source>
        <dbReference type="ARBA" id="ARBA00022737"/>
    </source>
</evidence>
<dbReference type="InterPro" id="IPR036179">
    <property type="entry name" value="Ig-like_dom_sf"/>
</dbReference>
<dbReference type="InterPro" id="IPR051170">
    <property type="entry name" value="Neural/epithelial_adhesion"/>
</dbReference>
<dbReference type="InterPro" id="IPR003599">
    <property type="entry name" value="Ig_sub"/>
</dbReference>
<evidence type="ECO:0000313" key="7">
    <source>
        <dbReference type="Proteomes" id="UP000694389"/>
    </source>
</evidence>
<proteinExistence type="predicted"/>
<dbReference type="InterPro" id="IPR007110">
    <property type="entry name" value="Ig-like_dom"/>
</dbReference>
<feature type="domain" description="Ig-like" evidence="5">
    <location>
        <begin position="12"/>
        <end position="76"/>
    </location>
</feature>
<evidence type="ECO:0000256" key="3">
    <source>
        <dbReference type="ARBA" id="ARBA00023157"/>
    </source>
</evidence>
<dbReference type="Gene3D" id="2.60.40.10">
    <property type="entry name" value="Immunoglobulins"/>
    <property type="match status" value="3"/>
</dbReference>
<sequence>MRALLFVKAIWPVNIKDITTHLGGNVDLECKVEGHPTPRRVAILTNGTLRISQVTYTDRGIYKCIGSSTAGADTVSVRLYVSALPPMIQQTQHENITLPEGSNAYIHCTATGAPQPVIRWITPDGVQLTASQFVNGRNLIVFPNGTLYIRGLGLGNAGRYQCSASNTVASSRRTVILSIRRNLSLAKASITSSSPERTDVIYGGRLLLNCVAKGEPEPRIIWRTPSKKLVDELKDTSHRLKFD</sequence>
<dbReference type="SMART" id="SM00408">
    <property type="entry name" value="IGc2"/>
    <property type="match status" value="2"/>
</dbReference>
<accession>A0A8C4P1G9</accession>
<dbReference type="AlphaFoldDB" id="A0A8C4P1G9"/>
<keyword evidence="7" id="KW-1185">Reference proteome</keyword>
<feature type="domain" description="Ig-like" evidence="5">
    <location>
        <begin position="86"/>
        <end position="178"/>
    </location>
</feature>
<dbReference type="PANTHER" id="PTHR12231">
    <property type="entry name" value="CTX-RELATED TYPE I TRANSMEMBRANE PROTEIN"/>
    <property type="match status" value="1"/>
</dbReference>
<dbReference type="InterPro" id="IPR013783">
    <property type="entry name" value="Ig-like_fold"/>
</dbReference>
<protein>
    <recommendedName>
        <fullName evidence="5">Ig-like domain-containing protein</fullName>
    </recommendedName>
</protein>
<dbReference type="InterPro" id="IPR003598">
    <property type="entry name" value="Ig_sub2"/>
</dbReference>
<keyword evidence="4" id="KW-0393">Immunoglobulin domain</keyword>
<reference evidence="6" key="1">
    <citation type="submission" date="2025-08" db="UniProtKB">
        <authorList>
            <consortium name="Ensembl"/>
        </authorList>
    </citation>
    <scope>IDENTIFICATION</scope>
</reference>
<dbReference type="PANTHER" id="PTHR12231:SF218">
    <property type="entry name" value="MICROFIBRILLAR-ASSOCIATED PROTEIN 3-LIKE"/>
    <property type="match status" value="1"/>
</dbReference>
<name>A0A8C4P1G9_DICLA</name>
<dbReference type="GO" id="GO:0043005">
    <property type="term" value="C:neuron projection"/>
    <property type="evidence" value="ECO:0007669"/>
    <property type="project" value="TreeGrafter"/>
</dbReference>
<dbReference type="SMART" id="SM00409">
    <property type="entry name" value="IG"/>
    <property type="match status" value="2"/>
</dbReference>
<keyword evidence="3" id="KW-1015">Disulfide bond</keyword>
<evidence type="ECO:0000256" key="1">
    <source>
        <dbReference type="ARBA" id="ARBA00022729"/>
    </source>
</evidence>
<dbReference type="Ensembl" id="ENSDLAT00005066715.2">
    <property type="protein sequence ID" value="ENSDLAP00005063060.2"/>
    <property type="gene ID" value="ENSDLAG00005034998.1"/>
</dbReference>